<dbReference type="STRING" id="1300342.I596_375"/>
<feature type="domain" description="Glycosyltransferase 2-like" evidence="3">
    <location>
        <begin position="18"/>
        <end position="115"/>
    </location>
</feature>
<feature type="domain" description="Galactosyltransferase C-terminal" evidence="4">
    <location>
        <begin position="200"/>
        <end position="249"/>
    </location>
</feature>
<evidence type="ECO:0000259" key="4">
    <source>
        <dbReference type="Pfam" id="PF02709"/>
    </source>
</evidence>
<dbReference type="RefSeq" id="WP_067643291.1">
    <property type="nucleotide sequence ID" value="NZ_CP015249.1"/>
</dbReference>
<dbReference type="InterPro" id="IPR029044">
    <property type="entry name" value="Nucleotide-diphossugar_trans"/>
</dbReference>
<dbReference type="CDD" id="cd06420">
    <property type="entry name" value="GT2_Chondriotin_Pol_N"/>
    <property type="match status" value="1"/>
</dbReference>
<proteinExistence type="predicted"/>
<evidence type="ECO:0000313" key="6">
    <source>
        <dbReference type="Proteomes" id="UP000076830"/>
    </source>
</evidence>
<evidence type="ECO:0000259" key="3">
    <source>
        <dbReference type="Pfam" id="PF00535"/>
    </source>
</evidence>
<dbReference type="Gene3D" id="3.90.550.10">
    <property type="entry name" value="Spore Coat Polysaccharide Biosynthesis Protein SpsA, Chain A"/>
    <property type="match status" value="1"/>
</dbReference>
<evidence type="ECO:0000256" key="2">
    <source>
        <dbReference type="SAM" id="MobiDB-lite"/>
    </source>
</evidence>
<feature type="region of interest" description="Disordered" evidence="2">
    <location>
        <begin position="271"/>
        <end position="301"/>
    </location>
</feature>
<keyword evidence="6" id="KW-1185">Reference proteome</keyword>
<dbReference type="SUPFAM" id="SSF53448">
    <property type="entry name" value="Nucleotide-diphospho-sugar transferases"/>
    <property type="match status" value="1"/>
</dbReference>
<organism evidence="5 6">
    <name type="scientific">Dokdonella koreensis DS-123</name>
    <dbReference type="NCBI Taxonomy" id="1300342"/>
    <lineage>
        <taxon>Bacteria</taxon>
        <taxon>Pseudomonadati</taxon>
        <taxon>Pseudomonadota</taxon>
        <taxon>Gammaproteobacteria</taxon>
        <taxon>Lysobacterales</taxon>
        <taxon>Rhodanobacteraceae</taxon>
        <taxon>Dokdonella</taxon>
    </lineage>
</organism>
<dbReference type="Pfam" id="PF02709">
    <property type="entry name" value="Glyco_transf_7C"/>
    <property type="match status" value="1"/>
</dbReference>
<sequence length="301" mass="33171">MSTTIRRWGTLAPRTELSVVLSTYNQPAWLQKTLLGYAAQTAGSFEVVIADDGSDARTSEAIERMASAFPVPVVHVWHPDQGFRKSVILNRAIEAARTDYLVFSDGDCIPRADFVATHAALRRPGRFLSGGYCKLPMTTSQQVDAEDIVQGRFADPTWLRHHGCTDAAISRKLRVHGLRARVWDQLSTARASWNGHNASGWRSDILAVNGFDERMGYGGQDREFGERLVNRGIRGIRIRHRAIVVHLDHPRGYATAESIAHNRAIRAETRRSRSTWAASGLRPGPAPALETGTPVLESAAG</sequence>
<keyword evidence="1 5" id="KW-0808">Transferase</keyword>
<dbReference type="Proteomes" id="UP000076830">
    <property type="component" value="Chromosome"/>
</dbReference>
<evidence type="ECO:0000313" key="5">
    <source>
        <dbReference type="EMBL" id="ANB16412.1"/>
    </source>
</evidence>
<dbReference type="PANTHER" id="PTHR43685">
    <property type="entry name" value="GLYCOSYLTRANSFERASE"/>
    <property type="match status" value="1"/>
</dbReference>
<dbReference type="InterPro" id="IPR001173">
    <property type="entry name" value="Glyco_trans_2-like"/>
</dbReference>
<dbReference type="AlphaFoldDB" id="A0A167GCN9"/>
<dbReference type="Pfam" id="PF00535">
    <property type="entry name" value="Glycos_transf_2"/>
    <property type="match status" value="1"/>
</dbReference>
<gene>
    <name evidence="5" type="ORF">I596_375</name>
</gene>
<evidence type="ECO:0000256" key="1">
    <source>
        <dbReference type="ARBA" id="ARBA00022679"/>
    </source>
</evidence>
<dbReference type="KEGG" id="dko:I596_375"/>
<dbReference type="EMBL" id="CP015249">
    <property type="protein sequence ID" value="ANB16412.1"/>
    <property type="molecule type" value="Genomic_DNA"/>
</dbReference>
<name>A0A167GCN9_9GAMM</name>
<dbReference type="PANTHER" id="PTHR43685:SF3">
    <property type="entry name" value="SLR2126 PROTEIN"/>
    <property type="match status" value="1"/>
</dbReference>
<accession>A0A167GCN9</accession>
<dbReference type="GO" id="GO:0016740">
    <property type="term" value="F:transferase activity"/>
    <property type="evidence" value="ECO:0007669"/>
    <property type="project" value="UniProtKB-KW"/>
</dbReference>
<dbReference type="InterPro" id="IPR027791">
    <property type="entry name" value="Galactosyl_T_C"/>
</dbReference>
<protein>
    <submittedName>
        <fullName evidence="5">Glycosyltransferase</fullName>
    </submittedName>
</protein>
<dbReference type="InterPro" id="IPR050834">
    <property type="entry name" value="Glycosyltransf_2"/>
</dbReference>
<reference evidence="5 6" key="1">
    <citation type="submission" date="2016-04" db="EMBL/GenBank/DDBJ databases">
        <title>Complete genome sequence of Dokdonella koreensis DS-123T.</title>
        <authorList>
            <person name="Kim J.F."/>
            <person name="Lee H."/>
            <person name="Kwak M.-J."/>
        </authorList>
    </citation>
    <scope>NUCLEOTIDE SEQUENCE [LARGE SCALE GENOMIC DNA]</scope>
    <source>
        <strain evidence="5 6">DS-123</strain>
    </source>
</reference>
<dbReference type="OrthoDB" id="9801954at2"/>
<dbReference type="PATRIC" id="fig|1300342.3.peg.365"/>